<organism evidence="1 2">
    <name type="scientific">Aliikangiella marina</name>
    <dbReference type="NCBI Taxonomy" id="1712262"/>
    <lineage>
        <taxon>Bacteria</taxon>
        <taxon>Pseudomonadati</taxon>
        <taxon>Pseudomonadota</taxon>
        <taxon>Gammaproteobacteria</taxon>
        <taxon>Oceanospirillales</taxon>
        <taxon>Pleioneaceae</taxon>
        <taxon>Aliikangiella</taxon>
    </lineage>
</organism>
<dbReference type="EMBL" id="VIKR01000006">
    <property type="protein sequence ID" value="TQV71612.1"/>
    <property type="molecule type" value="Genomic_DNA"/>
</dbReference>
<gene>
    <name evidence="1" type="ORF">FLL45_20905</name>
</gene>
<accession>A0A545T316</accession>
<dbReference type="RefSeq" id="WP_142944011.1">
    <property type="nucleotide sequence ID" value="NZ_VIKR01000006.1"/>
</dbReference>
<evidence type="ECO:0000313" key="1">
    <source>
        <dbReference type="EMBL" id="TQV71612.1"/>
    </source>
</evidence>
<evidence type="ECO:0000313" key="2">
    <source>
        <dbReference type="Proteomes" id="UP000317839"/>
    </source>
</evidence>
<sequence>MKIVTSSKSLLEQSEKLLASIKEIEEAFNYSEADRVQEVTHKLVEFYRNPHSSHLEFSKKVYDAINQSKAMAESLEELIGSDISSQRTTLRHELREISSRAIYAWVPWFSTTLRWTAGVILAVLLYSTLVYWSKLSKAEECDANDKKCEEIQWEFVIPIKDSINQFVTSSK</sequence>
<dbReference type="OrthoDB" id="9904820at2"/>
<reference evidence="1 2" key="1">
    <citation type="submission" date="2019-06" db="EMBL/GenBank/DDBJ databases">
        <title>Draft genome of Aliikangiella marina GYP-15.</title>
        <authorList>
            <person name="Wang G."/>
        </authorList>
    </citation>
    <scope>NUCLEOTIDE SEQUENCE [LARGE SCALE GENOMIC DNA]</scope>
    <source>
        <strain evidence="1 2">GYP-15</strain>
    </source>
</reference>
<comment type="caution">
    <text evidence="1">The sequence shown here is derived from an EMBL/GenBank/DDBJ whole genome shotgun (WGS) entry which is preliminary data.</text>
</comment>
<keyword evidence="2" id="KW-1185">Reference proteome</keyword>
<name>A0A545T316_9GAMM</name>
<dbReference type="Proteomes" id="UP000317839">
    <property type="component" value="Unassembled WGS sequence"/>
</dbReference>
<protein>
    <submittedName>
        <fullName evidence="1">Uncharacterized protein</fullName>
    </submittedName>
</protein>
<proteinExistence type="predicted"/>
<dbReference type="AlphaFoldDB" id="A0A545T316"/>